<evidence type="ECO:0000256" key="5">
    <source>
        <dbReference type="SAM" id="MobiDB-lite"/>
    </source>
</evidence>
<feature type="compositionally biased region" description="Polar residues" evidence="5">
    <location>
        <begin position="128"/>
        <end position="138"/>
    </location>
</feature>
<evidence type="ECO:0000256" key="6">
    <source>
        <dbReference type="SAM" id="SignalP"/>
    </source>
</evidence>
<evidence type="ECO:0000256" key="1">
    <source>
        <dbReference type="ARBA" id="ARBA00004308"/>
    </source>
</evidence>
<comment type="subcellular location">
    <subcellularLocation>
        <location evidence="1">Endomembrane system</location>
    </subcellularLocation>
</comment>
<feature type="region of interest" description="Disordered" evidence="5">
    <location>
        <begin position="22"/>
        <end position="54"/>
    </location>
</feature>
<sequence length="960" mass="104315">MPKVLRFAACFLLVATTITTGQPDEAVTGSPATITSTTTSTITEAASPSGRSFPSTATCISRTANYITHTLPQQCLRTGRGTINATLQSTGLDLTEAQTSLSSSRTSDTDHERPSIGTASEKPLPRPGTSSSETTTVPSGWVDQDHNTPSKGPPAADPSAGTDNAVDVRKGPEPETDSPLDNANFLSFEEWKKQNLAKAGQSSEHLVRARQPSSDRQRPGINNVLDTLGDEGEIDIDFAGFGSPRPSETQQTSTQEAELSSDGLSTPPNNVLRSKDAGKTCKERTNYASFDCAATILKSNPECKHASSILVENKDSYLLNPCSASNKFLIVELCNEILIDTIVLANYEFFSSIFRQVRISVADRYPAKAEKWLELGTFEAKNTREVQAFLIQQPLIWARYLRVEFLSHYGKEYYCPLSLLRVHGTTMMEEFRHQEELARGEIDESAMQIESVSTPTHVSQEAPASTYETETRTLLSVPEKSSELSSESITMLDPTTAAATPSGFLESISSRTSPEVYDSPTLSDVKSQMLDETSSHSTDEEVSGSAYFSLTSALPTSNESSDLSMGAKQDITDQTAFEQNITGYEGSAPSNTLEDLKMETETANTTTAVPSNKDTVSSSTELNSDASVVQNGAESKAANNTSSNSTAPSANSTRTSPTMGPQPPQPSTQESFFKSIHKRLQQLESNSTLSLQYIEEQSRILRDAFQKVEKRQISGTTTFLANLNDTVMAELHGFRQSYDQLWQSTVIELEGQREAYQREMLALSTRLSLVAEELVWQKRMGIVQSTLLLLCLGLVLFGRQGNTGGLEVPLAQQLMLKSQAALRSGWESEEPNSPSSPLNRSPVSLFRRKLWRPSPEPAPSTGSPGDGEVVGDPATDSRPGTRDGTDIDVRVQPPTPSMNDGLDQSAEHRDVDEEDDDDDDDQLYEDVLMTQSGPATPNGTGAGLKRPLFDTAVNPPDVDH</sequence>
<keyword evidence="3" id="KW-1133">Transmembrane helix</keyword>
<feature type="compositionally biased region" description="Polar residues" evidence="5">
    <location>
        <begin position="602"/>
        <end position="633"/>
    </location>
</feature>
<keyword evidence="6" id="KW-0732">Signal</keyword>
<feature type="compositionally biased region" description="Low complexity" evidence="5">
    <location>
        <begin position="637"/>
        <end position="658"/>
    </location>
</feature>
<proteinExistence type="predicted"/>
<evidence type="ECO:0000256" key="3">
    <source>
        <dbReference type="ARBA" id="ARBA00022989"/>
    </source>
</evidence>
<evidence type="ECO:0000313" key="9">
    <source>
        <dbReference type="Proteomes" id="UP000282582"/>
    </source>
</evidence>
<comment type="caution">
    <text evidence="8">The sequence shown here is derived from an EMBL/GenBank/DDBJ whole genome shotgun (WGS) entry which is preliminary data.</text>
</comment>
<dbReference type="Pfam" id="PF07738">
    <property type="entry name" value="Sad1_UNC"/>
    <property type="match status" value="1"/>
</dbReference>
<feature type="compositionally biased region" description="Polar residues" evidence="5">
    <location>
        <begin position="246"/>
        <end position="272"/>
    </location>
</feature>
<feature type="chain" id="PRO_5018018328" description="SUN domain-containing protein" evidence="6">
    <location>
        <begin position="22"/>
        <end position="960"/>
    </location>
</feature>
<dbReference type="InterPro" id="IPR012919">
    <property type="entry name" value="SUN_dom"/>
</dbReference>
<feature type="region of interest" description="Disordered" evidence="5">
    <location>
        <begin position="196"/>
        <end position="277"/>
    </location>
</feature>
<dbReference type="GO" id="GO:0012505">
    <property type="term" value="C:endomembrane system"/>
    <property type="evidence" value="ECO:0007669"/>
    <property type="project" value="UniProtKB-SubCell"/>
</dbReference>
<feature type="region of interest" description="Disordered" evidence="5">
    <location>
        <begin position="453"/>
        <end position="521"/>
    </location>
</feature>
<dbReference type="FunFam" id="2.60.120.260:FF:000082">
    <property type="entry name" value="Sad1/UNC domain protein"/>
    <property type="match status" value="1"/>
</dbReference>
<feature type="compositionally biased region" description="Polar residues" evidence="5">
    <location>
        <begin position="929"/>
        <end position="939"/>
    </location>
</feature>
<dbReference type="GO" id="GO:0016020">
    <property type="term" value="C:membrane"/>
    <property type="evidence" value="ECO:0007669"/>
    <property type="project" value="InterPro"/>
</dbReference>
<protein>
    <recommendedName>
        <fullName evidence="7">SUN domain-containing protein</fullName>
    </recommendedName>
</protein>
<feature type="region of interest" description="Disordered" evidence="5">
    <location>
        <begin position="602"/>
        <end position="670"/>
    </location>
</feature>
<dbReference type="VEuPathDB" id="FungiDB:BTJ68_04037"/>
<evidence type="ECO:0000259" key="7">
    <source>
        <dbReference type="PROSITE" id="PS51469"/>
    </source>
</evidence>
<feature type="compositionally biased region" description="Acidic residues" evidence="5">
    <location>
        <begin position="912"/>
        <end position="924"/>
    </location>
</feature>
<feature type="compositionally biased region" description="Low complexity" evidence="5">
    <location>
        <begin position="30"/>
        <end position="49"/>
    </location>
</feature>
<evidence type="ECO:0000313" key="8">
    <source>
        <dbReference type="EMBL" id="RMX82435.1"/>
    </source>
</evidence>
<accession>A0A3M6WUZ8</accession>
<dbReference type="Proteomes" id="UP000282582">
    <property type="component" value="Unassembled WGS sequence"/>
</dbReference>
<feature type="domain" description="SUN" evidence="7">
    <location>
        <begin position="252"/>
        <end position="427"/>
    </location>
</feature>
<feature type="signal peptide" evidence="6">
    <location>
        <begin position="1"/>
        <end position="21"/>
    </location>
</feature>
<dbReference type="EMBL" id="QWIK01002850">
    <property type="protein sequence ID" value="RMX82435.1"/>
    <property type="molecule type" value="Genomic_DNA"/>
</dbReference>
<feature type="region of interest" description="Disordered" evidence="5">
    <location>
        <begin position="851"/>
        <end position="960"/>
    </location>
</feature>
<evidence type="ECO:0000256" key="4">
    <source>
        <dbReference type="ARBA" id="ARBA00023136"/>
    </source>
</evidence>
<organism evidence="8 9">
    <name type="scientific">Hortaea werneckii</name>
    <name type="common">Black yeast</name>
    <name type="synonym">Cladosporium werneckii</name>
    <dbReference type="NCBI Taxonomy" id="91943"/>
    <lineage>
        <taxon>Eukaryota</taxon>
        <taxon>Fungi</taxon>
        <taxon>Dikarya</taxon>
        <taxon>Ascomycota</taxon>
        <taxon>Pezizomycotina</taxon>
        <taxon>Dothideomycetes</taxon>
        <taxon>Dothideomycetidae</taxon>
        <taxon>Mycosphaerellales</taxon>
        <taxon>Teratosphaeriaceae</taxon>
        <taxon>Hortaea</taxon>
    </lineage>
</organism>
<keyword evidence="4" id="KW-0472">Membrane</keyword>
<dbReference type="GO" id="GO:0005737">
    <property type="term" value="C:cytoplasm"/>
    <property type="evidence" value="ECO:0007669"/>
    <property type="project" value="TreeGrafter"/>
</dbReference>
<dbReference type="PANTHER" id="PTHR12953">
    <property type="entry name" value="MEMBRANE PROTEIN CH1 RELATED"/>
    <property type="match status" value="1"/>
</dbReference>
<keyword evidence="2" id="KW-0812">Transmembrane</keyword>
<name>A0A3M6WUZ8_HORWE</name>
<dbReference type="AlphaFoldDB" id="A0A3M6WUZ8"/>
<dbReference type="PROSITE" id="PS51469">
    <property type="entry name" value="SUN"/>
    <property type="match status" value="1"/>
</dbReference>
<dbReference type="InterPro" id="IPR045120">
    <property type="entry name" value="Suco/Slp1-like"/>
</dbReference>
<feature type="compositionally biased region" description="Polar residues" evidence="5">
    <location>
        <begin position="453"/>
        <end position="474"/>
    </location>
</feature>
<evidence type="ECO:0000256" key="2">
    <source>
        <dbReference type="ARBA" id="ARBA00022692"/>
    </source>
</evidence>
<feature type="region of interest" description="Disordered" evidence="5">
    <location>
        <begin position="96"/>
        <end position="182"/>
    </location>
</feature>
<dbReference type="GO" id="GO:0034975">
    <property type="term" value="P:protein folding in endoplasmic reticulum"/>
    <property type="evidence" value="ECO:0007669"/>
    <property type="project" value="TreeGrafter"/>
</dbReference>
<feature type="compositionally biased region" description="Basic and acidic residues" evidence="5">
    <location>
        <begin position="879"/>
        <end position="889"/>
    </location>
</feature>
<reference evidence="8 9" key="1">
    <citation type="journal article" date="2018" name="BMC Genomics">
        <title>Genomic evidence for intraspecific hybridization in a clonal and extremely halotolerant yeast.</title>
        <authorList>
            <person name="Gostincar C."/>
            <person name="Stajich J.E."/>
            <person name="Zupancic J."/>
            <person name="Zalar P."/>
            <person name="Gunde-Cimerman N."/>
        </authorList>
    </citation>
    <scope>NUCLEOTIDE SEQUENCE [LARGE SCALE GENOMIC DNA]</scope>
    <source>
        <strain evidence="8 9">EXF-6654</strain>
    </source>
</reference>
<dbReference type="PANTHER" id="PTHR12953:SF0">
    <property type="entry name" value="SUN DOMAIN-CONTAINING OSSIFICATION FACTOR"/>
    <property type="match status" value="1"/>
</dbReference>
<gene>
    <name evidence="8" type="ORF">D0868_15819</name>
</gene>